<evidence type="ECO:0000313" key="3">
    <source>
        <dbReference type="Proteomes" id="UP000607796"/>
    </source>
</evidence>
<keyword evidence="1" id="KW-0812">Transmembrane</keyword>
<keyword evidence="1" id="KW-0472">Membrane</keyword>
<organism evidence="2 3">
    <name type="scientific">Salipiger mangrovisoli</name>
    <dbReference type="NCBI Taxonomy" id="2865933"/>
    <lineage>
        <taxon>Bacteria</taxon>
        <taxon>Pseudomonadati</taxon>
        <taxon>Pseudomonadota</taxon>
        <taxon>Alphaproteobacteria</taxon>
        <taxon>Rhodobacterales</taxon>
        <taxon>Roseobacteraceae</taxon>
        <taxon>Salipiger</taxon>
    </lineage>
</organism>
<dbReference type="RefSeq" id="WP_194133096.1">
    <property type="nucleotide sequence ID" value="NZ_JADFFK010000001.1"/>
</dbReference>
<feature type="transmembrane region" description="Helical" evidence="1">
    <location>
        <begin position="121"/>
        <end position="145"/>
    </location>
</feature>
<dbReference type="EMBL" id="JADFFK010000001">
    <property type="protein sequence ID" value="MBE9635798.1"/>
    <property type="molecule type" value="Genomic_DNA"/>
</dbReference>
<gene>
    <name evidence="2" type="ORF">IQ782_02980</name>
</gene>
<keyword evidence="3" id="KW-1185">Reference proteome</keyword>
<sequence length="256" mass="28311">MEDPLKIGSTTSTGQIVKEVLGQSKTAAVYFTEDKHLRWDYYGDGGEIPDYKKPAVSEFNALMQTIRTYLPDQRTDDHLKLLGKSLFQALDSTSNQSPQDHFESIITSIEELAQQNARFSYVTYCFAALGIIISLGLLAAWAFSFSGEWEVGNWCGLMGAAGAAISVAHRITSLKINWKSQRKMIMAEGVARVLVGFFFGILFCMMCMSDLVLGMLKENSLALMVFATIAGFSERFIPELMEKLEARAGEGAQSHS</sequence>
<accession>A0ABR9WWZ6</accession>
<dbReference type="Proteomes" id="UP000607796">
    <property type="component" value="Unassembled WGS sequence"/>
</dbReference>
<proteinExistence type="predicted"/>
<keyword evidence="1" id="KW-1133">Transmembrane helix</keyword>
<reference evidence="2 3" key="1">
    <citation type="journal article" date="2021" name="Int. J. Syst. Evol. Microbiol.">
        <title>Salipiger mangrovisoli sp. nov., isolated from mangrove soil and the proposal for the reclassification of Paraphaeobacter pallidus as Salipiger pallidus comb. nov.</title>
        <authorList>
            <person name="Du J."/>
            <person name="Liu Y."/>
            <person name="Pei T."/>
            <person name="Deng M.R."/>
            <person name="Zhu H."/>
        </authorList>
    </citation>
    <scope>NUCLEOTIDE SEQUENCE [LARGE SCALE GENOMIC DNA]</scope>
    <source>
        <strain evidence="2 3">6D45A</strain>
    </source>
</reference>
<name>A0ABR9WWZ6_9RHOB</name>
<comment type="caution">
    <text evidence="2">The sequence shown here is derived from an EMBL/GenBank/DDBJ whole genome shotgun (WGS) entry which is preliminary data.</text>
</comment>
<protein>
    <submittedName>
        <fullName evidence="2">Uncharacterized protein</fullName>
    </submittedName>
</protein>
<feature type="transmembrane region" description="Helical" evidence="1">
    <location>
        <begin position="193"/>
        <end position="214"/>
    </location>
</feature>
<evidence type="ECO:0000256" key="1">
    <source>
        <dbReference type="SAM" id="Phobius"/>
    </source>
</evidence>
<evidence type="ECO:0000313" key="2">
    <source>
        <dbReference type="EMBL" id="MBE9635798.1"/>
    </source>
</evidence>
<feature type="transmembrane region" description="Helical" evidence="1">
    <location>
        <begin position="151"/>
        <end position="172"/>
    </location>
</feature>